<protein>
    <submittedName>
        <fullName evidence="2">Uncharacterized protein</fullName>
    </submittedName>
</protein>
<dbReference type="RefSeq" id="YP_009481255.1">
    <property type="nucleotide sequence ID" value="NC_037665.1"/>
</dbReference>
<evidence type="ECO:0000256" key="1">
    <source>
        <dbReference type="SAM" id="MobiDB-lite"/>
    </source>
</evidence>
<feature type="region of interest" description="Disordered" evidence="1">
    <location>
        <begin position="1"/>
        <end position="26"/>
    </location>
</feature>
<reference evidence="2" key="1">
    <citation type="journal article" date="2018" name="Nat. Commun.">
        <title>Diversity and evolution of the emerging Pandoraviridae family.</title>
        <authorList>
            <person name="Legendre M."/>
            <person name="Fabre E."/>
            <person name="Poirot O."/>
            <person name="Jeudy S."/>
            <person name="Lartigue A."/>
            <person name="Alempic J.M."/>
            <person name="Beucher L."/>
            <person name="Philippe N."/>
            <person name="Bertaux L."/>
            <person name="Christo-Foroux E."/>
            <person name="Labadie K."/>
            <person name="Coute Y."/>
            <person name="Abergel C."/>
            <person name="Claverie J.M."/>
        </authorList>
    </citation>
    <scope>NUCLEOTIDE SEQUENCE [LARGE SCALE GENOMIC DNA]</scope>
    <source>
        <strain evidence="2">Macleodensis</strain>
    </source>
</reference>
<accession>A0A2U7UFJ9</accession>
<dbReference type="EMBL" id="MG011691">
    <property type="protein sequence ID" value="AVK77259.1"/>
    <property type="molecule type" value="Genomic_DNA"/>
</dbReference>
<evidence type="ECO:0000313" key="2">
    <source>
        <dbReference type="EMBL" id="AVK77259.1"/>
    </source>
</evidence>
<name>A0A2U7UFJ9_9VIRU</name>
<organism evidence="2">
    <name type="scientific">Pandoravirus macleodensis</name>
    <dbReference type="NCBI Taxonomy" id="2107707"/>
    <lineage>
        <taxon>Viruses</taxon>
        <taxon>Pandoravirus</taxon>
    </lineage>
</organism>
<gene>
    <name evidence="2" type="ORF">pmac_cds_571</name>
</gene>
<dbReference type="KEGG" id="vg:36841714"/>
<feature type="region of interest" description="Disordered" evidence="1">
    <location>
        <begin position="246"/>
        <end position="265"/>
    </location>
</feature>
<dbReference type="GeneID" id="36841714"/>
<sequence>MDSAVPAGMTRALPNAGPHRASPVSPVTIQEPCPEEWRSVYNIGNLAVERYVKNRVSSCKEQRIATLIDAFYLVRFPNQHDAILVDRLSWPTIEACLWCAAERVSLIEGTVPRCVARALDLLHRTPPLPPSVDEQREIRSVVRDLLPIILVPLCDGVHHNDICRALPTDAASGSVCSEYRAAHQTLADLVARPMLASSRECIIHEYEPSVSDHVVVESPTDSSYRRCHKPSCKRFAAPGISVCRSHRESENRRRQLKKAQAGSTK</sequence>
<dbReference type="Proteomes" id="UP000249758">
    <property type="component" value="Segment"/>
</dbReference>
<proteinExistence type="predicted"/>